<evidence type="ECO:0000259" key="7">
    <source>
        <dbReference type="Pfam" id="PF03151"/>
    </source>
</evidence>
<gene>
    <name evidence="8" type="ORF">EGYM00163_LOCUS11110</name>
</gene>
<accession>A0A7S4CM97</accession>
<feature type="transmembrane region" description="Helical" evidence="6">
    <location>
        <begin position="191"/>
        <end position="211"/>
    </location>
</feature>
<feature type="transmembrane region" description="Helical" evidence="6">
    <location>
        <begin position="218"/>
        <end position="239"/>
    </location>
</feature>
<feature type="region of interest" description="Disordered" evidence="5">
    <location>
        <begin position="1"/>
        <end position="33"/>
    </location>
</feature>
<keyword evidence="4 6" id="KW-0472">Membrane</keyword>
<feature type="domain" description="Sugar phosphate transporter" evidence="7">
    <location>
        <begin position="58"/>
        <end position="332"/>
    </location>
</feature>
<evidence type="ECO:0000313" key="8">
    <source>
        <dbReference type="EMBL" id="CAE0799989.1"/>
    </source>
</evidence>
<feature type="transmembrane region" description="Helical" evidence="6">
    <location>
        <begin position="259"/>
        <end position="278"/>
    </location>
</feature>
<keyword evidence="2 6" id="KW-0812">Transmembrane</keyword>
<feature type="transmembrane region" description="Helical" evidence="6">
    <location>
        <begin position="315"/>
        <end position="334"/>
    </location>
</feature>
<dbReference type="PANTHER" id="PTHR11132">
    <property type="entry name" value="SOLUTE CARRIER FAMILY 35"/>
    <property type="match status" value="1"/>
</dbReference>
<dbReference type="Pfam" id="PF03151">
    <property type="entry name" value="TPT"/>
    <property type="match status" value="1"/>
</dbReference>
<dbReference type="EMBL" id="HBJA01033126">
    <property type="protein sequence ID" value="CAE0799989.1"/>
    <property type="molecule type" value="Transcribed_RNA"/>
</dbReference>
<comment type="subcellular location">
    <subcellularLocation>
        <location evidence="1">Membrane</location>
        <topology evidence="1">Multi-pass membrane protein</topology>
    </subcellularLocation>
</comment>
<sequence length="341" mass="37142">MLGSPVLPLPPTKASASDTGDADDEVSDYEAQGENQEPKAVVYTRFQCLQAALLYSVTGIGITLVNKTTLSLYKFPSSPFLAFAQLIVTVLLVGTLKYLNVVQFEDVSMRACRMIWPLPVFFLGNAVTSLGGTKAVTIPTFSALRKFSILFTMFLELRVLGKTPSFGVQSSIAIMILGSFVAAVKDLNFDMLGYTFVMANNVFTAGNYVVAKQKADTASLGATGTLFYCALVSLPGSFLLACPDFKKVYEYPHWSDRGFWISFLISTAMGCMVTFSTIHCTKVNSGLTTSVIGCLRNVIPVYLGMLHIFEYTFNVINFAGHTISVAGAIAYSYFRLNEGKK</sequence>
<evidence type="ECO:0000256" key="6">
    <source>
        <dbReference type="SAM" id="Phobius"/>
    </source>
</evidence>
<protein>
    <recommendedName>
        <fullName evidence="7">Sugar phosphate transporter domain-containing protein</fullName>
    </recommendedName>
</protein>
<evidence type="ECO:0000256" key="3">
    <source>
        <dbReference type="ARBA" id="ARBA00022989"/>
    </source>
</evidence>
<dbReference type="GO" id="GO:0016020">
    <property type="term" value="C:membrane"/>
    <property type="evidence" value="ECO:0007669"/>
    <property type="project" value="UniProtKB-SubCell"/>
</dbReference>
<dbReference type="AlphaFoldDB" id="A0A7S4CM97"/>
<feature type="transmembrane region" description="Helical" evidence="6">
    <location>
        <begin position="290"/>
        <end position="309"/>
    </location>
</feature>
<evidence type="ECO:0000256" key="2">
    <source>
        <dbReference type="ARBA" id="ARBA00022692"/>
    </source>
</evidence>
<evidence type="ECO:0000256" key="5">
    <source>
        <dbReference type="SAM" id="MobiDB-lite"/>
    </source>
</evidence>
<proteinExistence type="predicted"/>
<organism evidence="8">
    <name type="scientific">Eutreptiella gymnastica</name>
    <dbReference type="NCBI Taxonomy" id="73025"/>
    <lineage>
        <taxon>Eukaryota</taxon>
        <taxon>Discoba</taxon>
        <taxon>Euglenozoa</taxon>
        <taxon>Euglenida</taxon>
        <taxon>Spirocuta</taxon>
        <taxon>Euglenophyceae</taxon>
        <taxon>Eutreptiales</taxon>
        <taxon>Eutreptiaceae</taxon>
        <taxon>Eutreptiella</taxon>
    </lineage>
</organism>
<feature type="transmembrane region" description="Helical" evidence="6">
    <location>
        <begin position="166"/>
        <end position="185"/>
    </location>
</feature>
<feature type="transmembrane region" description="Helical" evidence="6">
    <location>
        <begin position="80"/>
        <end position="99"/>
    </location>
</feature>
<evidence type="ECO:0000256" key="4">
    <source>
        <dbReference type="ARBA" id="ARBA00023136"/>
    </source>
</evidence>
<keyword evidence="3 6" id="KW-1133">Transmembrane helix</keyword>
<dbReference type="InterPro" id="IPR050186">
    <property type="entry name" value="TPT_transporter"/>
</dbReference>
<evidence type="ECO:0000256" key="1">
    <source>
        <dbReference type="ARBA" id="ARBA00004141"/>
    </source>
</evidence>
<reference evidence="8" key="1">
    <citation type="submission" date="2021-01" db="EMBL/GenBank/DDBJ databases">
        <authorList>
            <person name="Corre E."/>
            <person name="Pelletier E."/>
            <person name="Niang G."/>
            <person name="Scheremetjew M."/>
            <person name="Finn R."/>
            <person name="Kale V."/>
            <person name="Holt S."/>
            <person name="Cochrane G."/>
            <person name="Meng A."/>
            <person name="Brown T."/>
            <person name="Cohen L."/>
        </authorList>
    </citation>
    <scope>NUCLEOTIDE SEQUENCE</scope>
    <source>
        <strain evidence="8">CCMP1594</strain>
    </source>
</reference>
<name>A0A7S4CM97_9EUGL</name>
<dbReference type="InterPro" id="IPR004853">
    <property type="entry name" value="Sugar_P_trans_dom"/>
</dbReference>